<dbReference type="InterPro" id="IPR008936">
    <property type="entry name" value="Rho_GTPase_activation_prot"/>
</dbReference>
<evidence type="ECO:0000256" key="1">
    <source>
        <dbReference type="ARBA" id="ARBA00022468"/>
    </source>
</evidence>
<feature type="compositionally biased region" description="Basic and acidic residues" evidence="3">
    <location>
        <begin position="384"/>
        <end position="399"/>
    </location>
</feature>
<dbReference type="Gene3D" id="1.20.58.90">
    <property type="match status" value="1"/>
</dbReference>
<feature type="compositionally biased region" description="Basic and acidic residues" evidence="3">
    <location>
        <begin position="448"/>
        <end position="458"/>
    </location>
</feature>
<dbReference type="Gene3D" id="1.10.555.10">
    <property type="entry name" value="Rho GTPase activation protein"/>
    <property type="match status" value="1"/>
</dbReference>
<feature type="region of interest" description="Disordered" evidence="3">
    <location>
        <begin position="384"/>
        <end position="458"/>
    </location>
</feature>
<feature type="domain" description="Rho-GAP" evidence="4">
    <location>
        <begin position="153"/>
        <end position="346"/>
    </location>
</feature>
<dbReference type="SMART" id="SM00324">
    <property type="entry name" value="RhoGAP"/>
    <property type="match status" value="1"/>
</dbReference>
<sequence>MDFESPEVMKDFPGLYVSDTNKKGNNDSDYSDDVDRVTKKDLLMGKRKDKKDKKDKERGYAALEGESSPDESCDAKSPSKTKKSKSFKFSSKSKEKREKSRDKDATIDNKKKDKEKKSDKKSDRDKKTEKKERKVKYADDCPDIADKLPIFGVSLDLAIERSRCHDGIDIPYPVRACINYLQTFGYNFEGVYKVTGSKSKAIQIKKMFNNRELVNLNDYDVPTVTSLLKLYLRDMPDSILTNELSIRFEEAGAILNIGTREKHLKILVENLPFQNKLLLSWLLLHFDYIICNERLNKTSIQNLVTTMSPVLHAIVKPYVPPLTSASELPLETELIEEELRKQESLLSQIHMEIHSGFISKSREELMWEVQRIITQLKRTYKNVQKDKDQLSEKSNDDKVVQPATDSEEKATTTEKGEFEESKSLEENNTMEIPAEVVANTASEPQQSEIKEEVQPRPQLRDIDESDEFTSLNNAITLLQVKNNSLLQLKEKLRKAIETEKNEIHILSKQVKAITEPTSYNVCNIGGTSTNLDEIMDLLSKENQILQIKKINLVRYIMEQQEICIDIKARLHLIGLETLK</sequence>
<evidence type="ECO:0000256" key="2">
    <source>
        <dbReference type="SAM" id="Coils"/>
    </source>
</evidence>
<keyword evidence="6" id="KW-1185">Reference proteome</keyword>
<dbReference type="PANTHER" id="PTHR12783:SF5">
    <property type="entry name" value="RALA-BINDING PROTEIN 1"/>
    <property type="match status" value="1"/>
</dbReference>
<evidence type="ECO:0000313" key="6">
    <source>
        <dbReference type="Proteomes" id="UP001458880"/>
    </source>
</evidence>
<dbReference type="GO" id="GO:0031267">
    <property type="term" value="F:small GTPase binding"/>
    <property type="evidence" value="ECO:0007669"/>
    <property type="project" value="InterPro"/>
</dbReference>
<feature type="compositionally biased region" description="Basic and acidic residues" evidence="3">
    <location>
        <begin position="92"/>
        <end position="133"/>
    </location>
</feature>
<dbReference type="Proteomes" id="UP001458880">
    <property type="component" value="Unassembled WGS sequence"/>
</dbReference>
<gene>
    <name evidence="5" type="ORF">QE152_g31120</name>
</gene>
<dbReference type="SUPFAM" id="SSF48350">
    <property type="entry name" value="GTPase activation domain, GAP"/>
    <property type="match status" value="1"/>
</dbReference>
<evidence type="ECO:0000313" key="5">
    <source>
        <dbReference type="EMBL" id="KAK9700632.1"/>
    </source>
</evidence>
<dbReference type="InterPro" id="IPR039767">
    <property type="entry name" value="RALBP1"/>
</dbReference>
<accession>A0AAW1JBM7</accession>
<feature type="coiled-coil region" evidence="2">
    <location>
        <begin position="478"/>
        <end position="509"/>
    </location>
</feature>
<evidence type="ECO:0000256" key="3">
    <source>
        <dbReference type="SAM" id="MobiDB-lite"/>
    </source>
</evidence>
<dbReference type="PROSITE" id="PS50238">
    <property type="entry name" value="RHOGAP"/>
    <property type="match status" value="1"/>
</dbReference>
<proteinExistence type="predicted"/>
<name>A0AAW1JBM7_POPJA</name>
<dbReference type="Pfam" id="PF20924">
    <property type="entry name" value="RLIP76_Ral-bd"/>
    <property type="match status" value="1"/>
</dbReference>
<protein>
    <submittedName>
        <fullName evidence="5">RhoGAP domain</fullName>
    </submittedName>
</protein>
<feature type="region of interest" description="Disordered" evidence="3">
    <location>
        <begin position="1"/>
        <end position="133"/>
    </location>
</feature>
<organism evidence="5 6">
    <name type="scientific">Popillia japonica</name>
    <name type="common">Japanese beetle</name>
    <dbReference type="NCBI Taxonomy" id="7064"/>
    <lineage>
        <taxon>Eukaryota</taxon>
        <taxon>Metazoa</taxon>
        <taxon>Ecdysozoa</taxon>
        <taxon>Arthropoda</taxon>
        <taxon>Hexapoda</taxon>
        <taxon>Insecta</taxon>
        <taxon>Pterygota</taxon>
        <taxon>Neoptera</taxon>
        <taxon>Endopterygota</taxon>
        <taxon>Coleoptera</taxon>
        <taxon>Polyphaga</taxon>
        <taxon>Scarabaeiformia</taxon>
        <taxon>Scarabaeidae</taxon>
        <taxon>Rutelinae</taxon>
        <taxon>Popillia</taxon>
    </lineage>
</organism>
<feature type="compositionally biased region" description="Basic and acidic residues" evidence="3">
    <location>
        <begin position="33"/>
        <end position="59"/>
    </location>
</feature>
<dbReference type="EMBL" id="JASPKY010000433">
    <property type="protein sequence ID" value="KAK9700632.1"/>
    <property type="molecule type" value="Genomic_DNA"/>
</dbReference>
<reference evidence="5 6" key="1">
    <citation type="journal article" date="2024" name="BMC Genomics">
        <title>De novo assembly and annotation of Popillia japonica's genome with initial clues to its potential as an invasive pest.</title>
        <authorList>
            <person name="Cucini C."/>
            <person name="Boschi S."/>
            <person name="Funari R."/>
            <person name="Cardaioli E."/>
            <person name="Iannotti N."/>
            <person name="Marturano G."/>
            <person name="Paoli F."/>
            <person name="Bruttini M."/>
            <person name="Carapelli A."/>
            <person name="Frati F."/>
            <person name="Nardi F."/>
        </authorList>
    </citation>
    <scope>NUCLEOTIDE SEQUENCE [LARGE SCALE GENOMIC DNA]</scope>
    <source>
        <strain evidence="5">DMR45628</strain>
    </source>
</reference>
<dbReference type="GO" id="GO:0007264">
    <property type="term" value="P:small GTPase-mediated signal transduction"/>
    <property type="evidence" value="ECO:0007669"/>
    <property type="project" value="InterPro"/>
</dbReference>
<dbReference type="Pfam" id="PF00620">
    <property type="entry name" value="RhoGAP"/>
    <property type="match status" value="1"/>
</dbReference>
<dbReference type="InterPro" id="IPR000198">
    <property type="entry name" value="RhoGAP_dom"/>
</dbReference>
<comment type="caution">
    <text evidence="5">The sequence shown here is derived from an EMBL/GenBank/DDBJ whole genome shotgun (WGS) entry which is preliminary data.</text>
</comment>
<evidence type="ECO:0000259" key="4">
    <source>
        <dbReference type="PROSITE" id="PS50238"/>
    </source>
</evidence>
<keyword evidence="2" id="KW-0175">Coiled coil</keyword>
<dbReference type="InterPro" id="IPR049041">
    <property type="entry name" value="RalBP1-like_Ral-bd"/>
</dbReference>
<dbReference type="AlphaFoldDB" id="A0AAW1JBM7"/>
<dbReference type="GO" id="GO:0005096">
    <property type="term" value="F:GTPase activator activity"/>
    <property type="evidence" value="ECO:0007669"/>
    <property type="project" value="UniProtKB-KW"/>
</dbReference>
<feature type="compositionally biased region" description="Basic and acidic residues" evidence="3">
    <location>
        <begin position="406"/>
        <end position="425"/>
    </location>
</feature>
<keyword evidence="1" id="KW-0343">GTPase activation</keyword>
<dbReference type="PANTHER" id="PTHR12783">
    <property type="entry name" value="RALA BINDING PROTEIN 1 RALBP1"/>
    <property type="match status" value="1"/>
</dbReference>